<keyword evidence="2" id="KW-0503">Monooxygenase</keyword>
<protein>
    <submittedName>
        <fullName evidence="2">Antibiotic biosynthesis monooxygenase</fullName>
    </submittedName>
</protein>
<name>A0A937UJC3_9ACTN</name>
<dbReference type="InterPro" id="IPR011008">
    <property type="entry name" value="Dimeric_a/b-barrel"/>
</dbReference>
<evidence type="ECO:0000313" key="3">
    <source>
        <dbReference type="Proteomes" id="UP000604475"/>
    </source>
</evidence>
<reference evidence="2" key="1">
    <citation type="submission" date="2020-12" db="EMBL/GenBank/DDBJ databases">
        <title>Genomic characterization of non-nitrogen-fixing Frankia strains.</title>
        <authorList>
            <person name="Carlos-Shanley C."/>
            <person name="Guerra T."/>
            <person name="Hahn D."/>
        </authorList>
    </citation>
    <scope>NUCLEOTIDE SEQUENCE</scope>
    <source>
        <strain evidence="2">CN6</strain>
    </source>
</reference>
<dbReference type="AlphaFoldDB" id="A0A937UJC3"/>
<dbReference type="EMBL" id="JAEACQ010000014">
    <property type="protein sequence ID" value="MBL7625649.1"/>
    <property type="molecule type" value="Genomic_DNA"/>
</dbReference>
<evidence type="ECO:0000256" key="1">
    <source>
        <dbReference type="SAM" id="MobiDB-lite"/>
    </source>
</evidence>
<proteinExistence type="predicted"/>
<feature type="compositionally biased region" description="Low complexity" evidence="1">
    <location>
        <begin position="9"/>
        <end position="25"/>
    </location>
</feature>
<comment type="caution">
    <text evidence="2">The sequence shown here is derived from an EMBL/GenBank/DDBJ whole genome shotgun (WGS) entry which is preliminary data.</text>
</comment>
<dbReference type="Proteomes" id="UP000604475">
    <property type="component" value="Unassembled WGS sequence"/>
</dbReference>
<dbReference type="GO" id="GO:0004497">
    <property type="term" value="F:monooxygenase activity"/>
    <property type="evidence" value="ECO:0007669"/>
    <property type="project" value="UniProtKB-KW"/>
</dbReference>
<accession>A0A937UJC3</accession>
<evidence type="ECO:0000313" key="2">
    <source>
        <dbReference type="EMBL" id="MBL7625649.1"/>
    </source>
</evidence>
<sequence length="151" mass="16067">MATIPWSTPPAVADASAPSAQAPAGPPVVMASRFALTSRRRHTVAMLRHALRVRRALLATRGALGVSLVAHPLRGEYWTLSAWSDRGSLDTFVRAPEHLAAMRALAPAMADSTFVFWAHDAGAEPPTWADARARVAAERSARQPAAPPSTT</sequence>
<dbReference type="SUPFAM" id="SSF54909">
    <property type="entry name" value="Dimeric alpha+beta barrel"/>
    <property type="match status" value="1"/>
</dbReference>
<keyword evidence="2" id="KW-0560">Oxidoreductase</keyword>
<keyword evidence="3" id="KW-1185">Reference proteome</keyword>
<organism evidence="2 3">
    <name type="scientific">Frankia nepalensis</name>
    <dbReference type="NCBI Taxonomy" id="1836974"/>
    <lineage>
        <taxon>Bacteria</taxon>
        <taxon>Bacillati</taxon>
        <taxon>Actinomycetota</taxon>
        <taxon>Actinomycetes</taxon>
        <taxon>Frankiales</taxon>
        <taxon>Frankiaceae</taxon>
        <taxon>Frankia</taxon>
    </lineage>
</organism>
<dbReference type="RefSeq" id="WP_203002062.1">
    <property type="nucleotide sequence ID" value="NZ_JADWYU010000140.1"/>
</dbReference>
<gene>
    <name evidence="2" type="ORF">I7412_00320</name>
</gene>
<feature type="region of interest" description="Disordered" evidence="1">
    <location>
        <begin position="1"/>
        <end position="25"/>
    </location>
</feature>